<sequence length="665" mass="70790">MAPANTAISDVAQSGTVDFLPVDRKVRGELPSYSPPTYSTQKQTQETQWTPPQTSPDVKVLPFRELNSELPPIQTAEAKAREHGESRHRTLPSISSVTGSVTGSVTSAADSPAETPSAAGASTPTLTNHWPSLNPLTAYYTPGHIQSSAESPLRMDVDASSTSTGPAGATTPDRYQDVRAASVSLEDPDVRMAAEALGDLRADFVSSPPARSSPLPGNNNNSSSSSNSSNTSEPLFSLLTTSHPLLAKTIEGTTSAYNTSKNLSPRFKSGAEYVEGYLTPIGNTIGSVSRVTGVEGGVRWFLGGRRRHQHPTSGEGESSKPSFYKRRKVDLRHGRTTNVAEAQHGPTSAASKNDTGSRSDATPARVVRTSAERFDPNEDRRLSMSTVETLPAYDDHRSPDYTESDGPSLMQIESAGSLDSIATSTGSPANQQQQQAWQSRLIMSTSGLSVAMSDESLRSLKYCLNWLRWANGNIDKVIESLKTAVEQYDSAHAAQGEGEGESEDAAQDGSAARTDAASQAQRNELAARIASLRGDLLQTLRGAVDTVSKYAGGALPDNARVLVRRHLTSLPARFRLANQAEASAAEANGGRPTTDKEVREGAQRVLVLAKEGLDMMSQVSGVLDGTIVSAEEWCERLGKKKAGDNQVSAVTTPVPAQGDRDVVMQ</sequence>
<dbReference type="GO" id="GO:0006357">
    <property type="term" value="P:regulation of transcription by RNA polymerase II"/>
    <property type="evidence" value="ECO:0007669"/>
    <property type="project" value="TreeGrafter"/>
</dbReference>
<evidence type="ECO:0000256" key="1">
    <source>
        <dbReference type="SAM" id="MobiDB-lite"/>
    </source>
</evidence>
<dbReference type="GO" id="GO:0005634">
    <property type="term" value="C:nucleus"/>
    <property type="evidence" value="ECO:0007669"/>
    <property type="project" value="TreeGrafter"/>
</dbReference>
<gene>
    <name evidence="2" type="ORF">SPBR_02512</name>
</gene>
<dbReference type="VEuPathDB" id="FungiDB:SPBR_02512"/>
<dbReference type="GeneID" id="63675736"/>
<dbReference type="EMBL" id="AWTV01000006">
    <property type="protein sequence ID" value="KIH92377.1"/>
    <property type="molecule type" value="Genomic_DNA"/>
</dbReference>
<feature type="region of interest" description="Disordered" evidence="1">
    <location>
        <begin position="491"/>
        <end position="519"/>
    </location>
</feature>
<evidence type="ECO:0000313" key="3">
    <source>
        <dbReference type="Proteomes" id="UP000031575"/>
    </source>
</evidence>
<dbReference type="RefSeq" id="XP_040620387.1">
    <property type="nucleotide sequence ID" value="XM_040760815.1"/>
</dbReference>
<dbReference type="GO" id="GO:0005783">
    <property type="term" value="C:endoplasmic reticulum"/>
    <property type="evidence" value="ECO:0007669"/>
    <property type="project" value="TreeGrafter"/>
</dbReference>
<feature type="compositionally biased region" description="Polar residues" evidence="1">
    <location>
        <begin position="311"/>
        <end position="321"/>
    </location>
</feature>
<feature type="region of interest" description="Disordered" evidence="1">
    <location>
        <begin position="150"/>
        <end position="176"/>
    </location>
</feature>
<feature type="region of interest" description="Disordered" evidence="1">
    <location>
        <begin position="304"/>
        <end position="410"/>
    </location>
</feature>
<dbReference type="HOGENOM" id="CLU_015714_1_0_1"/>
<reference evidence="2 3" key="1">
    <citation type="journal article" date="2014" name="BMC Genomics">
        <title>Comparative genomics of the major fungal agents of human and animal Sporotrichosis: Sporothrix schenckii and Sporothrix brasiliensis.</title>
        <authorList>
            <person name="Teixeira M.M."/>
            <person name="de Almeida L.G."/>
            <person name="Kubitschek-Barreira P."/>
            <person name="Alves F.L."/>
            <person name="Kioshima E.S."/>
            <person name="Abadio A.K."/>
            <person name="Fernandes L."/>
            <person name="Derengowski L.S."/>
            <person name="Ferreira K.S."/>
            <person name="Souza R.C."/>
            <person name="Ruiz J.C."/>
            <person name="de Andrade N.C."/>
            <person name="Paes H.C."/>
            <person name="Nicola A.M."/>
            <person name="Albuquerque P."/>
            <person name="Gerber A.L."/>
            <person name="Martins V.P."/>
            <person name="Peconick L.D."/>
            <person name="Neto A.V."/>
            <person name="Chaucanez C.B."/>
            <person name="Silva P.A."/>
            <person name="Cunha O.L."/>
            <person name="de Oliveira F.F."/>
            <person name="dos Santos T.C."/>
            <person name="Barros A.L."/>
            <person name="Soares M.A."/>
            <person name="de Oliveira L.M."/>
            <person name="Marini M.M."/>
            <person name="Villalobos-Duno H."/>
            <person name="Cunha M.M."/>
            <person name="de Hoog S."/>
            <person name="da Silveira J.F."/>
            <person name="Henrissat B."/>
            <person name="Nino-Vega G.A."/>
            <person name="Cisalpino P.S."/>
            <person name="Mora-Montes H.M."/>
            <person name="Almeida S.R."/>
            <person name="Stajich J.E."/>
            <person name="Lopes-Bezerra L.M."/>
            <person name="Vasconcelos A.T."/>
            <person name="Felipe M.S."/>
        </authorList>
    </citation>
    <scope>NUCLEOTIDE SEQUENCE [LARGE SCALE GENOMIC DNA]</scope>
    <source>
        <strain evidence="2 3">5110</strain>
    </source>
</reference>
<comment type="caution">
    <text evidence="2">The sequence shown here is derived from an EMBL/GenBank/DDBJ whole genome shotgun (WGS) entry which is preliminary data.</text>
</comment>
<dbReference type="GO" id="GO:0003714">
    <property type="term" value="F:transcription corepressor activity"/>
    <property type="evidence" value="ECO:0007669"/>
    <property type="project" value="InterPro"/>
</dbReference>
<dbReference type="Proteomes" id="UP000031575">
    <property type="component" value="Unassembled WGS sequence"/>
</dbReference>
<feature type="compositionally biased region" description="Polar residues" evidence="1">
    <location>
        <begin position="336"/>
        <end position="360"/>
    </location>
</feature>
<dbReference type="Pfam" id="PF08618">
    <property type="entry name" value="Opi1"/>
    <property type="match status" value="2"/>
</dbReference>
<dbReference type="OrthoDB" id="2441642at2759"/>
<organism evidence="2 3">
    <name type="scientific">Sporothrix brasiliensis 5110</name>
    <dbReference type="NCBI Taxonomy" id="1398154"/>
    <lineage>
        <taxon>Eukaryota</taxon>
        <taxon>Fungi</taxon>
        <taxon>Dikarya</taxon>
        <taxon>Ascomycota</taxon>
        <taxon>Pezizomycotina</taxon>
        <taxon>Sordariomycetes</taxon>
        <taxon>Sordariomycetidae</taxon>
        <taxon>Ophiostomatales</taxon>
        <taxon>Ophiostomataceae</taxon>
        <taxon>Sporothrix</taxon>
    </lineage>
</organism>
<feature type="compositionally biased region" description="Basic and acidic residues" evidence="1">
    <location>
        <begin position="370"/>
        <end position="382"/>
    </location>
</feature>
<dbReference type="AlphaFoldDB" id="A0A0C2J5P7"/>
<name>A0A0C2J5P7_9PEZI</name>
<dbReference type="GO" id="GO:0030968">
    <property type="term" value="P:endoplasmic reticulum unfolded protein response"/>
    <property type="evidence" value="ECO:0007669"/>
    <property type="project" value="TreeGrafter"/>
</dbReference>
<feature type="compositionally biased region" description="Basic and acidic residues" evidence="1">
    <location>
        <begin position="78"/>
        <end position="88"/>
    </location>
</feature>
<evidence type="ECO:0000313" key="2">
    <source>
        <dbReference type="EMBL" id="KIH92377.1"/>
    </source>
</evidence>
<feature type="compositionally biased region" description="Low complexity" evidence="1">
    <location>
        <begin position="95"/>
        <end position="107"/>
    </location>
</feature>
<feature type="compositionally biased region" description="Low complexity" evidence="1">
    <location>
        <begin position="159"/>
        <end position="172"/>
    </location>
</feature>
<accession>A0A0C2J5P7</accession>
<feature type="region of interest" description="Disordered" evidence="1">
    <location>
        <begin position="204"/>
        <end position="235"/>
    </location>
</feature>
<feature type="compositionally biased region" description="Low complexity" evidence="1">
    <location>
        <begin position="40"/>
        <end position="56"/>
    </location>
</feature>
<evidence type="ECO:0008006" key="4">
    <source>
        <dbReference type="Google" id="ProtNLM"/>
    </source>
</evidence>
<dbReference type="GO" id="GO:0008654">
    <property type="term" value="P:phospholipid biosynthetic process"/>
    <property type="evidence" value="ECO:0007669"/>
    <property type="project" value="TreeGrafter"/>
</dbReference>
<dbReference type="PANTHER" id="PTHR38406:SF1">
    <property type="entry name" value="TRANSCRIPTIONAL REPRESSOR OPI1"/>
    <property type="match status" value="1"/>
</dbReference>
<keyword evidence="3" id="KW-1185">Reference proteome</keyword>
<dbReference type="PANTHER" id="PTHR38406">
    <property type="entry name" value="TRANSCRIPTIONAL REPRESSOR OPI1"/>
    <property type="match status" value="1"/>
</dbReference>
<dbReference type="InterPro" id="IPR013927">
    <property type="entry name" value="TF_Opi1_Ccg-8"/>
</dbReference>
<feature type="compositionally biased region" description="Low complexity" evidence="1">
    <location>
        <begin position="218"/>
        <end position="230"/>
    </location>
</feature>
<feature type="region of interest" description="Disordered" evidence="1">
    <location>
        <begin position="27"/>
        <end position="126"/>
    </location>
</feature>
<proteinExistence type="predicted"/>
<protein>
    <recommendedName>
        <fullName evidence="4">Clock controlled protein</fullName>
    </recommendedName>
</protein>